<organism evidence="3 4">
    <name type="scientific">Jimgerdemannia flammicorona</name>
    <dbReference type="NCBI Taxonomy" id="994334"/>
    <lineage>
        <taxon>Eukaryota</taxon>
        <taxon>Fungi</taxon>
        <taxon>Fungi incertae sedis</taxon>
        <taxon>Mucoromycota</taxon>
        <taxon>Mucoromycotina</taxon>
        <taxon>Endogonomycetes</taxon>
        <taxon>Endogonales</taxon>
        <taxon>Endogonaceae</taxon>
        <taxon>Jimgerdemannia</taxon>
    </lineage>
</organism>
<dbReference type="Pfam" id="PF00169">
    <property type="entry name" value="PH"/>
    <property type="match status" value="1"/>
</dbReference>
<feature type="domain" description="PH" evidence="2">
    <location>
        <begin position="1"/>
        <end position="88"/>
    </location>
</feature>
<name>A0A433D0Z2_9FUNG</name>
<feature type="compositionally biased region" description="Low complexity" evidence="1">
    <location>
        <begin position="109"/>
        <end position="137"/>
    </location>
</feature>
<feature type="region of interest" description="Disordered" evidence="1">
    <location>
        <begin position="107"/>
        <end position="137"/>
    </location>
</feature>
<dbReference type="Proteomes" id="UP000268093">
    <property type="component" value="Unassembled WGS sequence"/>
</dbReference>
<evidence type="ECO:0000259" key="2">
    <source>
        <dbReference type="PROSITE" id="PS50003"/>
    </source>
</evidence>
<evidence type="ECO:0000313" key="3">
    <source>
        <dbReference type="EMBL" id="RUP44504.1"/>
    </source>
</evidence>
<dbReference type="Gene3D" id="2.30.29.30">
    <property type="entry name" value="Pleckstrin-homology domain (PH domain)/Phosphotyrosine-binding domain (PTB)"/>
    <property type="match status" value="1"/>
</dbReference>
<dbReference type="AlphaFoldDB" id="A0A433D0Z2"/>
<dbReference type="EMBL" id="RBNI01008794">
    <property type="protein sequence ID" value="RUP44504.1"/>
    <property type="molecule type" value="Genomic_DNA"/>
</dbReference>
<dbReference type="SUPFAM" id="SSF50729">
    <property type="entry name" value="PH domain-like"/>
    <property type="match status" value="1"/>
</dbReference>
<evidence type="ECO:0000313" key="4">
    <source>
        <dbReference type="Proteomes" id="UP000268093"/>
    </source>
</evidence>
<dbReference type="PROSITE" id="PS50003">
    <property type="entry name" value="PH_DOMAIN"/>
    <property type="match status" value="1"/>
</dbReference>
<sequence length="206" mass="23341">MLQKRVWCVLLGNELKCYKNEHDMKSLTAINLEFYRSVSIPSKISSPRSFRIEPIETSSLNQDKSWTFCATSSDEAKDWIRVIHMRLGRRNIVDVVLDRLALGDSCGPFSSSTSTSSLRSRGSSDSFSSMTSDSNNSSIGTITRCGSITSTDPRCDSLFVDEEECCKDHDDFDDGPEILVVWEEVDVAHIERRTAFKRYDINLFEI</sequence>
<protein>
    <recommendedName>
        <fullName evidence="2">PH domain-containing protein</fullName>
    </recommendedName>
</protein>
<dbReference type="InterPro" id="IPR011993">
    <property type="entry name" value="PH-like_dom_sf"/>
</dbReference>
<dbReference type="InterPro" id="IPR001849">
    <property type="entry name" value="PH_domain"/>
</dbReference>
<evidence type="ECO:0000256" key="1">
    <source>
        <dbReference type="SAM" id="MobiDB-lite"/>
    </source>
</evidence>
<gene>
    <name evidence="3" type="ORF">BC936DRAFT_149364</name>
</gene>
<keyword evidence="4" id="KW-1185">Reference proteome</keyword>
<dbReference type="OrthoDB" id="2344588at2759"/>
<comment type="caution">
    <text evidence="3">The sequence shown here is derived from an EMBL/GenBank/DDBJ whole genome shotgun (WGS) entry which is preliminary data.</text>
</comment>
<reference evidence="3 4" key="1">
    <citation type="journal article" date="2018" name="New Phytol.">
        <title>Phylogenomics of Endogonaceae and evolution of mycorrhizas within Mucoromycota.</title>
        <authorList>
            <person name="Chang Y."/>
            <person name="Desiro A."/>
            <person name="Na H."/>
            <person name="Sandor L."/>
            <person name="Lipzen A."/>
            <person name="Clum A."/>
            <person name="Barry K."/>
            <person name="Grigoriev I.V."/>
            <person name="Martin F.M."/>
            <person name="Stajich J.E."/>
            <person name="Smith M.E."/>
            <person name="Bonito G."/>
            <person name="Spatafora J.W."/>
        </authorList>
    </citation>
    <scope>NUCLEOTIDE SEQUENCE [LARGE SCALE GENOMIC DNA]</scope>
    <source>
        <strain evidence="3 4">GMNB39</strain>
    </source>
</reference>
<proteinExistence type="predicted"/>
<accession>A0A433D0Z2</accession>
<dbReference type="CDD" id="cd00821">
    <property type="entry name" value="PH"/>
    <property type="match status" value="1"/>
</dbReference>